<evidence type="ECO:0000256" key="2">
    <source>
        <dbReference type="SAM" id="Phobius"/>
    </source>
</evidence>
<dbReference type="Proteomes" id="UP000427769">
    <property type="component" value="Chromosome"/>
</dbReference>
<keyword evidence="2" id="KW-1133">Transmembrane helix</keyword>
<reference evidence="3 4" key="1">
    <citation type="submission" date="2019-11" db="EMBL/GenBank/DDBJ databases">
        <title>Comparative genomics of hydrocarbon-degrading Desulfosarcina strains.</title>
        <authorList>
            <person name="Watanabe M."/>
            <person name="Kojima H."/>
            <person name="Fukui M."/>
        </authorList>
    </citation>
    <scope>NUCLEOTIDE SEQUENCE [LARGE SCALE GENOMIC DNA]</scope>
    <source>
        <strain evidence="3 4">PP31</strain>
    </source>
</reference>
<keyword evidence="1" id="KW-0175">Coiled coil</keyword>
<keyword evidence="2" id="KW-0812">Transmembrane</keyword>
<evidence type="ECO:0000313" key="4">
    <source>
        <dbReference type="Proteomes" id="UP000427769"/>
    </source>
</evidence>
<evidence type="ECO:0000313" key="3">
    <source>
        <dbReference type="EMBL" id="BBO77612.1"/>
    </source>
</evidence>
<dbReference type="Gene3D" id="3.20.110.20">
    <property type="match status" value="1"/>
</dbReference>
<feature type="transmembrane region" description="Helical" evidence="2">
    <location>
        <begin position="69"/>
        <end position="88"/>
    </location>
</feature>
<dbReference type="GO" id="GO:0005975">
    <property type="term" value="P:carbohydrate metabolic process"/>
    <property type="evidence" value="ECO:0007669"/>
    <property type="project" value="InterPro"/>
</dbReference>
<dbReference type="InterPro" id="IPR011330">
    <property type="entry name" value="Glyco_hydro/deAcase_b/a-brl"/>
</dbReference>
<evidence type="ECO:0000256" key="1">
    <source>
        <dbReference type="SAM" id="Coils"/>
    </source>
</evidence>
<accession>A0A5K7Z6I1</accession>
<gene>
    <name evidence="3" type="ORF">DSCW_50290</name>
</gene>
<organism evidence="3 4">
    <name type="scientific">Desulfosarcina widdelii</name>
    <dbReference type="NCBI Taxonomy" id="947919"/>
    <lineage>
        <taxon>Bacteria</taxon>
        <taxon>Pseudomonadati</taxon>
        <taxon>Thermodesulfobacteriota</taxon>
        <taxon>Desulfobacteria</taxon>
        <taxon>Desulfobacterales</taxon>
        <taxon>Desulfosarcinaceae</taxon>
        <taxon>Desulfosarcina</taxon>
    </lineage>
</organism>
<dbReference type="SUPFAM" id="SSF88713">
    <property type="entry name" value="Glycoside hydrolase/deacetylase"/>
    <property type="match status" value="1"/>
</dbReference>
<dbReference type="EMBL" id="AP021875">
    <property type="protein sequence ID" value="BBO77612.1"/>
    <property type="molecule type" value="Genomic_DNA"/>
</dbReference>
<keyword evidence="4" id="KW-1185">Reference proteome</keyword>
<proteinExistence type="predicted"/>
<name>A0A5K7Z6I1_9BACT</name>
<protein>
    <submittedName>
        <fullName evidence="3">Uncharacterized protein</fullName>
    </submittedName>
</protein>
<sequence length="1066" mass="119630">MAVSQKVTRLVIPEAGILNDRTGEKFFAPTPPFWESINFSIGCILVRFPNFYNRWIETMSKRRTALKKILWIGLIAVVMTMVWLPRALEHTPSAAVPHYKVHIAFGFHVNLYHSFRGDTNDENGFGQDIDVIRHTIRELDRFNRSGVPVKAVWDFDNLFSLQEILPVHAPDIIPDVRRRIAEGRDEAILMSYDNGLASAMNNEEFMASVQRAVTNEKGSGIEDLFGTVAPIVRPQEMMTTPGHFERYRELGIEYVSLYYSATPFDAFRMFSRTLTPTEAHNPIAYRNPATGERIGIIPSYHAGDLVEHVSLRNWVQELHDLQQEGKIDRDVLIFINFDADAEFWTGKPLPWHLRWLPNTGGIAQLVESVADLDWVRFTNLTDYLADHPPVGTVYFGQDTADGSFNGYDSWAEKAYASDYWTRIVRNRRAHRMARKACALSPDEGLPARRQNLLQASFDLRLRALSTTNFGLATPFLAKERESAMAALLNRLDDYSEKIEAFIAQHSATMVARTPPPRQASNTGSLVDAFVVLNDTPDDVRTGDRNLAVTLPDNAAGTSRYALIDAKGHSIPAAVVEQRSSECGTSLTLRVFKDHEMPDGVYFLCQREDRSRDADKTRGQVFADATHLNNEFIDVHLDANGHPIRVVKEGDAQLGAGSLIPYIVYRGKRITPERLTVTVEKPGDDGVAVVRLHGPWAGPPGVTRAPGWVDTRLRLIAGVPYLFVEGTVRYPDTWRNQVIHADRPVLARKIDDGWQEVAPVELRYLQRASRIHPFFIHKRNYLGKEGAYAVDYYKYSSKNRNVASINNHITAEYAAVTTSGNGMAVAMNPNVSANFAYCPFKMDYRPQTREFAIRANPFGTYHGSQIVPPTRGNRQGYEAVLLSAPQLHSAGPTYNGRLERFELMVAFFAGDAVPDDVKADLVAFARPPMASATFAAKAPKPSRENSLPPAGFLALPYRDGMLLQWDADDDPGTQYRIRCRNVTKREERAFVSAGHSLLLDRSALDVAGHDFILTIEALRGDGSGTKRSRPIRFGFRPAVAPDMAIPLDFKAKLLWANVNAWIRWHLL</sequence>
<feature type="coiled-coil region" evidence="1">
    <location>
        <begin position="477"/>
        <end position="504"/>
    </location>
</feature>
<dbReference type="AlphaFoldDB" id="A0A5K7Z6I1"/>
<keyword evidence="2" id="KW-0472">Membrane</keyword>
<dbReference type="KEGG" id="dwd:DSCW_50290"/>